<name>A0A939HKA0_9PROT</name>
<dbReference type="InterPro" id="IPR039367">
    <property type="entry name" value="Och1-like"/>
</dbReference>
<comment type="caution">
    <text evidence="1">The sequence shown here is derived from an EMBL/GenBank/DDBJ whole genome shotgun (WGS) entry which is preliminary data.</text>
</comment>
<evidence type="ECO:0000313" key="1">
    <source>
        <dbReference type="EMBL" id="MBO1325978.1"/>
    </source>
</evidence>
<dbReference type="Proteomes" id="UP000664073">
    <property type="component" value="Unassembled WGS sequence"/>
</dbReference>
<dbReference type="Gene3D" id="3.90.550.20">
    <property type="match status" value="1"/>
</dbReference>
<evidence type="ECO:0000313" key="2">
    <source>
        <dbReference type="Proteomes" id="UP000664073"/>
    </source>
</evidence>
<dbReference type="SUPFAM" id="SSF53448">
    <property type="entry name" value="Nucleotide-diphospho-sugar transferases"/>
    <property type="match status" value="1"/>
</dbReference>
<dbReference type="InterPro" id="IPR029044">
    <property type="entry name" value="Nucleotide-diphossugar_trans"/>
</dbReference>
<dbReference type="GO" id="GO:0000009">
    <property type="term" value="F:alpha-1,6-mannosyltransferase activity"/>
    <property type="evidence" value="ECO:0007669"/>
    <property type="project" value="InterPro"/>
</dbReference>
<dbReference type="EMBL" id="JAFVMH010000006">
    <property type="protein sequence ID" value="MBO1325978.1"/>
    <property type="molecule type" value="Genomic_DNA"/>
</dbReference>
<organism evidence="1 2">
    <name type="scientific">Acetobacter garciniae</name>
    <dbReference type="NCBI Taxonomy" id="2817435"/>
    <lineage>
        <taxon>Bacteria</taxon>
        <taxon>Pseudomonadati</taxon>
        <taxon>Pseudomonadota</taxon>
        <taxon>Alphaproteobacteria</taxon>
        <taxon>Acetobacterales</taxon>
        <taxon>Acetobacteraceae</taxon>
        <taxon>Acetobacter</taxon>
    </lineage>
</organism>
<dbReference type="Pfam" id="PF04488">
    <property type="entry name" value="Gly_transf_sug"/>
    <property type="match status" value="1"/>
</dbReference>
<protein>
    <recommendedName>
        <fullName evidence="3">Glycosyl transferase</fullName>
    </recommendedName>
</protein>
<proteinExistence type="predicted"/>
<sequence length="360" mass="41127">MYETTQNPIILTHLGTVLCLAPSGILFHCLLNEAPQDDLVFMADGTLRTQRGLAGLLAQPHDVGQGTVCIHREGYYLCAEPGGAVAFRDEVSTWEIFRTTTPRDEAWRSVQVHAHERRPPTRRRARRISRIIHQIGNSPCLPDIFFHNVVHLQSLNPQWCYRYWGEQARHDFIYDHYGWNILRRYMAINPRYGAAKADLFRYLCIYQLGGVYLDLKSSVNRPLDSLIHDDDEYLLSQWNNGPGQAFSGWGLGPEIGFVAGGEYQQWHIMAAAGHPFLASCIETVLNRIDHYTPELYGTGRLGVLRVTGPYAYTFAIHNMLRHYGHRFFDSEKSGLVYSCVANHTDFFGRHYSQETLPVVL</sequence>
<dbReference type="PANTHER" id="PTHR31834:SF1">
    <property type="entry name" value="INITIATION-SPECIFIC ALPHA-1,6-MANNOSYLTRANSFERASE"/>
    <property type="match status" value="1"/>
</dbReference>
<keyword evidence="2" id="KW-1185">Reference proteome</keyword>
<gene>
    <name evidence="1" type="ORF">J2D77_12540</name>
</gene>
<dbReference type="InterPro" id="IPR007577">
    <property type="entry name" value="GlycoTrfase_DXD_sugar-bd_CS"/>
</dbReference>
<accession>A0A939HKA0</accession>
<dbReference type="RefSeq" id="WP_207846649.1">
    <property type="nucleotide sequence ID" value="NZ_JAFVMH010000006.1"/>
</dbReference>
<dbReference type="GO" id="GO:0006487">
    <property type="term" value="P:protein N-linked glycosylation"/>
    <property type="evidence" value="ECO:0007669"/>
    <property type="project" value="TreeGrafter"/>
</dbReference>
<reference evidence="1" key="1">
    <citation type="submission" date="2021-03" db="EMBL/GenBank/DDBJ databases">
        <title>The complete genome sequence of Acetobacter sp. TBRC 12339.</title>
        <authorList>
            <person name="Charoenyingcharoen P."/>
            <person name="Yukphan P."/>
        </authorList>
    </citation>
    <scope>NUCLEOTIDE SEQUENCE</scope>
    <source>
        <strain evidence="1">TBRC 12339</strain>
    </source>
</reference>
<dbReference type="PANTHER" id="PTHR31834">
    <property type="entry name" value="INITIATION-SPECIFIC ALPHA-1,6-MANNOSYLTRANSFERASE"/>
    <property type="match status" value="1"/>
</dbReference>
<evidence type="ECO:0008006" key="3">
    <source>
        <dbReference type="Google" id="ProtNLM"/>
    </source>
</evidence>
<dbReference type="AlphaFoldDB" id="A0A939HKA0"/>